<feature type="compositionally biased region" description="Basic and acidic residues" evidence="1">
    <location>
        <begin position="14"/>
        <end position="35"/>
    </location>
</feature>
<evidence type="ECO:0000256" key="1">
    <source>
        <dbReference type="SAM" id="MobiDB-lite"/>
    </source>
</evidence>
<evidence type="ECO:0000313" key="4">
    <source>
        <dbReference type="EMBL" id="RHN53862.1"/>
    </source>
</evidence>
<reference evidence="3" key="2">
    <citation type="submission" date="2012-05" db="EMBL/GenBank/DDBJ databases">
        <authorList>
            <person name="Krishnakumar V."/>
            <person name="Cheung F."/>
            <person name="Xiao Y."/>
            <person name="Chan A."/>
            <person name="Moskal W.A."/>
            <person name="Town C.D."/>
        </authorList>
    </citation>
    <scope>NUCLEOTIDE SEQUENCE</scope>
</reference>
<dbReference type="KEGG" id="mtr:11420530"/>
<evidence type="ECO:0000313" key="5">
    <source>
        <dbReference type="EnsemblPlants" id="AES94430"/>
    </source>
</evidence>
<dbReference type="EMBL" id="CM001221">
    <property type="protein sequence ID" value="AES94430.1"/>
    <property type="molecule type" value="Genomic_DNA"/>
</dbReference>
<dbReference type="EnsemblPlants" id="AES94430">
    <property type="protein sequence ID" value="AES94430"/>
    <property type="gene ID" value="MTR_5g014320"/>
</dbReference>
<organism evidence="2 6">
    <name type="scientific">Medicago truncatula</name>
    <name type="common">Barrel medic</name>
    <name type="synonym">Medicago tribuloides</name>
    <dbReference type="NCBI Taxonomy" id="3880"/>
    <lineage>
        <taxon>Eukaryota</taxon>
        <taxon>Viridiplantae</taxon>
        <taxon>Streptophyta</taxon>
        <taxon>Embryophyta</taxon>
        <taxon>Tracheophyta</taxon>
        <taxon>Spermatophyta</taxon>
        <taxon>Magnoliopsida</taxon>
        <taxon>eudicotyledons</taxon>
        <taxon>Gunneridae</taxon>
        <taxon>Pentapetalae</taxon>
        <taxon>rosids</taxon>
        <taxon>fabids</taxon>
        <taxon>Fabales</taxon>
        <taxon>Fabaceae</taxon>
        <taxon>Papilionoideae</taxon>
        <taxon>50 kb inversion clade</taxon>
        <taxon>NPAAA clade</taxon>
        <taxon>Hologalegina</taxon>
        <taxon>IRL clade</taxon>
        <taxon>Trifolieae</taxon>
        <taxon>Medicago</taxon>
    </lineage>
</organism>
<dbReference type="EMBL" id="PSQE01000005">
    <property type="protein sequence ID" value="RHN53862.1"/>
    <property type="molecule type" value="Genomic_DNA"/>
</dbReference>
<dbReference type="eggNOG" id="ENOG502S1Z4">
    <property type="taxonomic scope" value="Eukaryota"/>
</dbReference>
<dbReference type="OrthoDB" id="550279at2759"/>
<reference evidence="2 6" key="1">
    <citation type="journal article" date="2011" name="Nature">
        <title>The Medicago genome provides insight into the evolution of rhizobial symbioses.</title>
        <authorList>
            <person name="Young N.D."/>
            <person name="Debelle F."/>
            <person name="Oldroyd G.E."/>
            <person name="Geurts R."/>
            <person name="Cannon S.B."/>
            <person name="Udvardi M.K."/>
            <person name="Benedito V.A."/>
            <person name="Mayer K.F."/>
            <person name="Gouzy J."/>
            <person name="Schoof H."/>
            <person name="Van de Peer Y."/>
            <person name="Proost S."/>
            <person name="Cook D.R."/>
            <person name="Meyers B.C."/>
            <person name="Spannagl M."/>
            <person name="Cheung F."/>
            <person name="De Mita S."/>
            <person name="Krishnakumar V."/>
            <person name="Gundlach H."/>
            <person name="Zhou S."/>
            <person name="Mudge J."/>
            <person name="Bharti A.K."/>
            <person name="Murray J.D."/>
            <person name="Naoumkina M.A."/>
            <person name="Rosen B."/>
            <person name="Silverstein K.A."/>
            <person name="Tang H."/>
            <person name="Rombauts S."/>
            <person name="Zhao P.X."/>
            <person name="Zhou P."/>
            <person name="Barbe V."/>
            <person name="Bardou P."/>
            <person name="Bechner M."/>
            <person name="Bellec A."/>
            <person name="Berger A."/>
            <person name="Berges H."/>
            <person name="Bidwell S."/>
            <person name="Bisseling T."/>
            <person name="Choisne N."/>
            <person name="Couloux A."/>
            <person name="Denny R."/>
            <person name="Deshpande S."/>
            <person name="Dai X."/>
            <person name="Doyle J.J."/>
            <person name="Dudez A.M."/>
            <person name="Farmer A.D."/>
            <person name="Fouteau S."/>
            <person name="Franken C."/>
            <person name="Gibelin C."/>
            <person name="Gish J."/>
            <person name="Goldstein S."/>
            <person name="Gonzalez A.J."/>
            <person name="Green P.J."/>
            <person name="Hallab A."/>
            <person name="Hartog M."/>
            <person name="Hua A."/>
            <person name="Humphray S.J."/>
            <person name="Jeong D.H."/>
            <person name="Jing Y."/>
            <person name="Jocker A."/>
            <person name="Kenton S.M."/>
            <person name="Kim D.J."/>
            <person name="Klee K."/>
            <person name="Lai H."/>
            <person name="Lang C."/>
            <person name="Lin S."/>
            <person name="Macmil S.L."/>
            <person name="Magdelenat G."/>
            <person name="Matthews L."/>
            <person name="McCorrison J."/>
            <person name="Monaghan E.L."/>
            <person name="Mun J.H."/>
            <person name="Najar F.Z."/>
            <person name="Nicholson C."/>
            <person name="Noirot C."/>
            <person name="O'Bleness M."/>
            <person name="Paule C.R."/>
            <person name="Poulain J."/>
            <person name="Prion F."/>
            <person name="Qin B."/>
            <person name="Qu C."/>
            <person name="Retzel E.F."/>
            <person name="Riddle C."/>
            <person name="Sallet E."/>
            <person name="Samain S."/>
            <person name="Samson N."/>
            <person name="Sanders I."/>
            <person name="Saurat O."/>
            <person name="Scarpelli C."/>
            <person name="Schiex T."/>
            <person name="Segurens B."/>
            <person name="Severin A.J."/>
            <person name="Sherrier D.J."/>
            <person name="Shi R."/>
            <person name="Sims S."/>
            <person name="Singer S.R."/>
            <person name="Sinharoy S."/>
            <person name="Sterck L."/>
            <person name="Viollet A."/>
            <person name="Wang B.B."/>
            <person name="Wang K."/>
            <person name="Wang M."/>
            <person name="Wang X."/>
            <person name="Warfsmann J."/>
            <person name="Weissenbach J."/>
            <person name="White D.D."/>
            <person name="White J.D."/>
            <person name="Wiley G.B."/>
            <person name="Wincker P."/>
            <person name="Xing Y."/>
            <person name="Yang L."/>
            <person name="Yao Z."/>
            <person name="Ying F."/>
            <person name="Zhai J."/>
            <person name="Zhou L."/>
            <person name="Zuber A."/>
            <person name="Denarie J."/>
            <person name="Dixon R.A."/>
            <person name="May G.D."/>
            <person name="Schwartz D.C."/>
            <person name="Rogers J."/>
            <person name="Quetier F."/>
            <person name="Town C.D."/>
            <person name="Roe B.A."/>
        </authorList>
    </citation>
    <scope>NUCLEOTIDE SEQUENCE [LARGE SCALE GENOMIC DNA]</scope>
    <source>
        <strain evidence="2">A17</strain>
        <strain evidence="5 6">cv. Jemalong A17</strain>
    </source>
</reference>
<dbReference type="Proteomes" id="UP000265566">
    <property type="component" value="Chromosome 5"/>
</dbReference>
<evidence type="ECO:0000313" key="3">
    <source>
        <dbReference type="EMBL" id="AFK39694.1"/>
    </source>
</evidence>
<dbReference type="STRING" id="3880.G7JZX6"/>
<protein>
    <submittedName>
        <fullName evidence="2 5">Uncharacterized protein</fullName>
    </submittedName>
</protein>
<dbReference type="Proteomes" id="UP000002051">
    <property type="component" value="Chromosome 5"/>
</dbReference>
<gene>
    <name evidence="5" type="primary">11420530</name>
    <name evidence="2" type="ordered locus">MTR_5g014320</name>
    <name evidence="4" type="ORF">MtrunA17_Chr5g0400491</name>
</gene>
<reference evidence="5" key="4">
    <citation type="submission" date="2015-04" db="UniProtKB">
        <authorList>
            <consortium name="EnsemblPlants"/>
        </authorList>
    </citation>
    <scope>IDENTIFICATION</scope>
    <source>
        <strain evidence="5">cv. Jemalong A17</strain>
    </source>
</reference>
<dbReference type="AlphaFoldDB" id="G7JZX6"/>
<name>G7JZX6_MEDTR</name>
<proteinExistence type="evidence at transcript level"/>
<keyword evidence="6" id="KW-1185">Reference proteome</keyword>
<dbReference type="HOGENOM" id="CLU_117956_0_0_1"/>
<reference evidence="4" key="5">
    <citation type="journal article" date="2018" name="Nat. Plants">
        <title>Whole-genome landscape of Medicago truncatula symbiotic genes.</title>
        <authorList>
            <person name="Pecrix Y."/>
            <person name="Gamas P."/>
            <person name="Carrere S."/>
        </authorList>
    </citation>
    <scope>NUCLEOTIDE SEQUENCE</scope>
    <source>
        <tissue evidence="4">Leaves</tissue>
    </source>
</reference>
<accession>G7JZX6</accession>
<evidence type="ECO:0000313" key="6">
    <source>
        <dbReference type="Proteomes" id="UP000002051"/>
    </source>
</evidence>
<dbReference type="Gramene" id="rna28822">
    <property type="protein sequence ID" value="RHN53862.1"/>
    <property type="gene ID" value="gene28822"/>
</dbReference>
<sequence length="159" mass="17589">MGLFRKVFGFLGFSKDDDNHDHDSNDNNNSDDRHAASGAGGQHRPTNFRVKETGQPRRGFSVKAQVVNDRPQQQQLGPVLAPSTSSDGGVQGLGWYAKRLRIDEDGDVANKFFVDVSSETPARFTLNNDTRPVKVKKQVLSSEGKVLQCVEHRGRLQVV</sequence>
<dbReference type="PANTHER" id="PTHR35750:SF1">
    <property type="entry name" value="PHOSPHOLIPID HYDROPEROXIDE GLUTATHIONE PEROXIDASE"/>
    <property type="match status" value="1"/>
</dbReference>
<feature type="compositionally biased region" description="Polar residues" evidence="1">
    <location>
        <begin position="70"/>
        <end position="88"/>
    </location>
</feature>
<dbReference type="PaxDb" id="3880-AES94430"/>
<dbReference type="PANTHER" id="PTHR35750">
    <property type="entry name" value="PHOSPHOLIPID HYDROPEROXIDE GLUTATHIONE PEROXIDASE"/>
    <property type="match status" value="1"/>
</dbReference>
<dbReference type="OMA" id="QGLRWHA"/>
<dbReference type="EMBL" id="BT139899">
    <property type="protein sequence ID" value="AFK39694.1"/>
    <property type="molecule type" value="mRNA"/>
</dbReference>
<feature type="region of interest" description="Disordered" evidence="1">
    <location>
        <begin position="14"/>
        <end position="88"/>
    </location>
</feature>
<reference evidence="2 6" key="3">
    <citation type="journal article" date="2014" name="BMC Genomics">
        <title>An improved genome release (version Mt4.0) for the model legume Medicago truncatula.</title>
        <authorList>
            <person name="Tang H."/>
            <person name="Krishnakumar V."/>
            <person name="Bidwell S."/>
            <person name="Rosen B."/>
            <person name="Chan A."/>
            <person name="Zhou S."/>
            <person name="Gentzbittel L."/>
            <person name="Childs K.L."/>
            <person name="Yandell M."/>
            <person name="Gundlach H."/>
            <person name="Mayer K.F."/>
            <person name="Schwartz D.C."/>
            <person name="Town C.D."/>
        </authorList>
    </citation>
    <scope>GENOME REANNOTATION</scope>
    <source>
        <strain evidence="5 6">cv. Jemalong A17</strain>
    </source>
</reference>
<evidence type="ECO:0000313" key="2">
    <source>
        <dbReference type="EMBL" id="AES94430.1"/>
    </source>
</evidence>